<evidence type="ECO:0000256" key="1">
    <source>
        <dbReference type="SAM" id="MobiDB-lite"/>
    </source>
</evidence>
<reference evidence="2" key="1">
    <citation type="submission" date="2023-07" db="EMBL/GenBank/DDBJ databases">
        <authorList>
            <person name="Pelsma A.J. K."/>
        </authorList>
    </citation>
    <scope>NUCLEOTIDE SEQUENCE</scope>
</reference>
<protein>
    <submittedName>
        <fullName evidence="2">Uncharacterized protein</fullName>
    </submittedName>
</protein>
<name>A0AA48LZZ4_9ZZZZ</name>
<organism evidence="2">
    <name type="scientific">freshwater sediment metagenome</name>
    <dbReference type="NCBI Taxonomy" id="556182"/>
    <lineage>
        <taxon>unclassified sequences</taxon>
        <taxon>metagenomes</taxon>
        <taxon>ecological metagenomes</taxon>
    </lineage>
</organism>
<feature type="region of interest" description="Disordered" evidence="1">
    <location>
        <begin position="31"/>
        <end position="77"/>
    </location>
</feature>
<feature type="compositionally biased region" description="Polar residues" evidence="1">
    <location>
        <begin position="31"/>
        <end position="40"/>
    </location>
</feature>
<accession>A0AA48LZZ4</accession>
<proteinExistence type="predicted"/>
<sequence length="87" mass="8702">MAKVGNFIIGIALLSSAASSALAAESKSYLNVSPSGTKVDSASPSASGPAPSLSNSNANNGRNGSSFCQQPIYDSWGNVTGYRQGGC</sequence>
<gene>
    <name evidence="2" type="ORF">AMST5_00933</name>
</gene>
<dbReference type="AlphaFoldDB" id="A0AA48LZZ4"/>
<feature type="compositionally biased region" description="Low complexity" evidence="1">
    <location>
        <begin position="41"/>
        <end position="66"/>
    </location>
</feature>
<dbReference type="EMBL" id="OY288114">
    <property type="protein sequence ID" value="CAJ0856540.1"/>
    <property type="molecule type" value="Genomic_DNA"/>
</dbReference>
<evidence type="ECO:0000313" key="2">
    <source>
        <dbReference type="EMBL" id="CAJ0856540.1"/>
    </source>
</evidence>